<name>U2ZWC7_9SPHN</name>
<gene>
    <name evidence="2" type="ORF">NT2_06_01230</name>
</gene>
<organism evidence="2 3">
    <name type="scientific">Caenibius tardaugens NBRC 16725</name>
    <dbReference type="NCBI Taxonomy" id="1219035"/>
    <lineage>
        <taxon>Bacteria</taxon>
        <taxon>Pseudomonadati</taxon>
        <taxon>Pseudomonadota</taxon>
        <taxon>Alphaproteobacteria</taxon>
        <taxon>Sphingomonadales</taxon>
        <taxon>Erythrobacteraceae</taxon>
        <taxon>Caenibius</taxon>
    </lineage>
</organism>
<feature type="domain" description="GGDEF" evidence="1">
    <location>
        <begin position="1"/>
        <end position="40"/>
    </location>
</feature>
<evidence type="ECO:0000259" key="1">
    <source>
        <dbReference type="PROSITE" id="PS50887"/>
    </source>
</evidence>
<dbReference type="RefSeq" id="WP_021690589.1">
    <property type="nucleotide sequence ID" value="NZ_BASZ01000006.1"/>
</dbReference>
<comment type="caution">
    <text evidence="2">The sequence shown here is derived from an EMBL/GenBank/DDBJ whole genome shotgun (WGS) entry which is preliminary data.</text>
</comment>
<proteinExistence type="predicted"/>
<reference evidence="2 3" key="1">
    <citation type="submission" date="2013-09" db="EMBL/GenBank/DDBJ databases">
        <title>Whole genome shotgun sequence of Novosphingobium tardaugens NBRC 16725.</title>
        <authorList>
            <person name="Isaki S."/>
            <person name="Hosoyama A."/>
            <person name="Tsuchikane K."/>
            <person name="Katsumata H."/>
            <person name="Ando Y."/>
            <person name="Yamazaki S."/>
            <person name="Fujita N."/>
        </authorList>
    </citation>
    <scope>NUCLEOTIDE SEQUENCE [LARGE SCALE GENOMIC DNA]</scope>
    <source>
        <strain evidence="2 3">NBRC 16725</strain>
    </source>
</reference>
<dbReference type="KEGG" id="ntd:EGO55_18775"/>
<dbReference type="Pfam" id="PF00990">
    <property type="entry name" value="GGDEF"/>
    <property type="match status" value="1"/>
</dbReference>
<protein>
    <recommendedName>
        <fullName evidence="1">GGDEF domain-containing protein</fullName>
    </recommendedName>
</protein>
<sequence>MFSAGIATIQNDPEEAMREADLSLYKAKNAGRNRTSYKEAA</sequence>
<keyword evidence="3" id="KW-1185">Reference proteome</keyword>
<dbReference type="OrthoDB" id="9812260at2"/>
<evidence type="ECO:0000313" key="3">
    <source>
        <dbReference type="Proteomes" id="UP000016568"/>
    </source>
</evidence>
<accession>U2ZWC7</accession>
<dbReference type="AlphaFoldDB" id="U2ZWC7"/>
<dbReference type="InterPro" id="IPR043128">
    <property type="entry name" value="Rev_trsase/Diguanyl_cyclase"/>
</dbReference>
<dbReference type="SUPFAM" id="SSF55073">
    <property type="entry name" value="Nucleotide cyclase"/>
    <property type="match status" value="1"/>
</dbReference>
<dbReference type="InterPro" id="IPR000160">
    <property type="entry name" value="GGDEF_dom"/>
</dbReference>
<dbReference type="EMBL" id="BASZ01000006">
    <property type="protein sequence ID" value="GAD49684.1"/>
    <property type="molecule type" value="Genomic_DNA"/>
</dbReference>
<dbReference type="InterPro" id="IPR029787">
    <property type="entry name" value="Nucleotide_cyclase"/>
</dbReference>
<dbReference type="PROSITE" id="PS50887">
    <property type="entry name" value="GGDEF"/>
    <property type="match status" value="1"/>
</dbReference>
<evidence type="ECO:0000313" key="2">
    <source>
        <dbReference type="EMBL" id="GAD49684.1"/>
    </source>
</evidence>
<dbReference type="Gene3D" id="3.30.70.270">
    <property type="match status" value="1"/>
</dbReference>
<dbReference type="Proteomes" id="UP000016568">
    <property type="component" value="Unassembled WGS sequence"/>
</dbReference>